<dbReference type="Proteomes" id="UP000663887">
    <property type="component" value="Unassembled WGS sequence"/>
</dbReference>
<evidence type="ECO:0000313" key="2">
    <source>
        <dbReference type="EMBL" id="CAF2152280.1"/>
    </source>
</evidence>
<comment type="caution">
    <text evidence="2">The sequence shown here is derived from an EMBL/GenBank/DDBJ whole genome shotgun (WGS) entry which is preliminary data.</text>
</comment>
<organism evidence="2 3">
    <name type="scientific">Rotaria magnacalcarata</name>
    <dbReference type="NCBI Taxonomy" id="392030"/>
    <lineage>
        <taxon>Eukaryota</taxon>
        <taxon>Metazoa</taxon>
        <taxon>Spiralia</taxon>
        <taxon>Gnathifera</taxon>
        <taxon>Rotifera</taxon>
        <taxon>Eurotatoria</taxon>
        <taxon>Bdelloidea</taxon>
        <taxon>Philodinida</taxon>
        <taxon>Philodinidae</taxon>
        <taxon>Rotaria</taxon>
    </lineage>
</organism>
<accession>A0A816XYE5</accession>
<dbReference type="EMBL" id="CAJNRG010012897">
    <property type="protein sequence ID" value="CAF2144177.1"/>
    <property type="molecule type" value="Genomic_DNA"/>
</dbReference>
<gene>
    <name evidence="2" type="ORF">WKI299_LOCUS30548</name>
    <name evidence="1" type="ORF">XDN619_LOCUS27322</name>
</gene>
<name>A0A816XYE5_9BILA</name>
<evidence type="ECO:0000313" key="1">
    <source>
        <dbReference type="EMBL" id="CAF2144177.1"/>
    </source>
</evidence>
<reference evidence="2" key="1">
    <citation type="submission" date="2021-02" db="EMBL/GenBank/DDBJ databases">
        <authorList>
            <person name="Nowell W R."/>
        </authorList>
    </citation>
    <scope>NUCLEOTIDE SEQUENCE</scope>
</reference>
<evidence type="ECO:0000313" key="3">
    <source>
        <dbReference type="Proteomes" id="UP000663856"/>
    </source>
</evidence>
<dbReference type="Proteomes" id="UP000663856">
    <property type="component" value="Unassembled WGS sequence"/>
</dbReference>
<sequence length="111" mass="13322">MKINEKPQMRSATEGNHWDTKIHRLHEHSYLVSLDTLKQETQFQSKTLTLTEIHKEFIHSKENILNIQGFIHIKEYSLDAYECRCHEHTDILTDKMINNSKEHLLDYKLEF</sequence>
<proteinExistence type="predicted"/>
<dbReference type="AlphaFoldDB" id="A0A816XYE5"/>
<dbReference type="EMBL" id="CAJNRF010013820">
    <property type="protein sequence ID" value="CAF2152280.1"/>
    <property type="molecule type" value="Genomic_DNA"/>
</dbReference>
<protein>
    <submittedName>
        <fullName evidence="2">Uncharacterized protein</fullName>
    </submittedName>
</protein>